<reference evidence="2 3" key="1">
    <citation type="submission" date="2014-10" db="EMBL/GenBank/DDBJ databases">
        <title>Draft genome of the hookworm Ancylostoma caninum.</title>
        <authorList>
            <person name="Mitreva M."/>
        </authorList>
    </citation>
    <scope>NUCLEOTIDE SEQUENCE [LARGE SCALE GENOMIC DNA]</scope>
    <source>
        <strain evidence="2 3">Baltimore</strain>
    </source>
</reference>
<keyword evidence="1" id="KW-0812">Transmembrane</keyword>
<keyword evidence="1" id="KW-1133">Transmembrane helix</keyword>
<feature type="transmembrane region" description="Helical" evidence="1">
    <location>
        <begin position="35"/>
        <end position="53"/>
    </location>
</feature>
<evidence type="ECO:0000256" key="1">
    <source>
        <dbReference type="SAM" id="Phobius"/>
    </source>
</evidence>
<comment type="caution">
    <text evidence="2">The sequence shown here is derived from an EMBL/GenBank/DDBJ whole genome shotgun (WGS) entry which is preliminary data.</text>
</comment>
<keyword evidence="1" id="KW-0472">Membrane</keyword>
<dbReference type="Proteomes" id="UP000252519">
    <property type="component" value="Unassembled WGS sequence"/>
</dbReference>
<evidence type="ECO:0000313" key="2">
    <source>
        <dbReference type="EMBL" id="RCN38894.1"/>
    </source>
</evidence>
<protein>
    <submittedName>
        <fullName evidence="2">Uncharacterized protein</fullName>
    </submittedName>
</protein>
<keyword evidence="3" id="KW-1185">Reference proteome</keyword>
<dbReference type="AlphaFoldDB" id="A0A368G384"/>
<sequence>MNEELNPWNPSDASLVGKGLCPFGQIRDKLRANMYVCDLSLILAIAGLLFVIIDAELTALSPTTHITKEFNSIFPDEIQ</sequence>
<evidence type="ECO:0000313" key="3">
    <source>
        <dbReference type="Proteomes" id="UP000252519"/>
    </source>
</evidence>
<proteinExistence type="predicted"/>
<name>A0A368G384_ANCCA</name>
<dbReference type="EMBL" id="JOJR01000369">
    <property type="protein sequence ID" value="RCN38894.1"/>
    <property type="molecule type" value="Genomic_DNA"/>
</dbReference>
<dbReference type="OrthoDB" id="73653at2759"/>
<accession>A0A368G384</accession>
<dbReference type="STRING" id="29170.A0A368G384"/>
<gene>
    <name evidence="2" type="ORF">ANCCAN_15188</name>
</gene>
<organism evidence="2 3">
    <name type="scientific">Ancylostoma caninum</name>
    <name type="common">Dog hookworm</name>
    <dbReference type="NCBI Taxonomy" id="29170"/>
    <lineage>
        <taxon>Eukaryota</taxon>
        <taxon>Metazoa</taxon>
        <taxon>Ecdysozoa</taxon>
        <taxon>Nematoda</taxon>
        <taxon>Chromadorea</taxon>
        <taxon>Rhabditida</taxon>
        <taxon>Rhabditina</taxon>
        <taxon>Rhabditomorpha</taxon>
        <taxon>Strongyloidea</taxon>
        <taxon>Ancylostomatidae</taxon>
        <taxon>Ancylostomatinae</taxon>
        <taxon>Ancylostoma</taxon>
    </lineage>
</organism>